<evidence type="ECO:0000256" key="1">
    <source>
        <dbReference type="ARBA" id="ARBA00008725"/>
    </source>
</evidence>
<dbReference type="InterPro" id="IPR005673">
    <property type="entry name" value="ABC_phos-bd_PstS"/>
</dbReference>
<dbReference type="EMBL" id="BMOY01000014">
    <property type="protein sequence ID" value="GGJ04083.1"/>
    <property type="molecule type" value="Genomic_DNA"/>
</dbReference>
<dbReference type="CDD" id="cd13565">
    <property type="entry name" value="PBP2_PstS"/>
    <property type="match status" value="1"/>
</dbReference>
<name>A0A917K7N2_9BACL</name>
<feature type="domain" description="PBP" evidence="5">
    <location>
        <begin position="36"/>
        <end position="312"/>
    </location>
</feature>
<keyword evidence="3 4" id="KW-0592">Phosphate transport</keyword>
<dbReference type="RefSeq" id="WP_188881738.1">
    <property type="nucleotide sequence ID" value="NZ_BMOY01000014.1"/>
</dbReference>
<dbReference type="InterPro" id="IPR024370">
    <property type="entry name" value="PBP_domain"/>
</dbReference>
<organism evidence="6 7">
    <name type="scientific">Alicyclobacillus cellulosilyticus</name>
    <dbReference type="NCBI Taxonomy" id="1003997"/>
    <lineage>
        <taxon>Bacteria</taxon>
        <taxon>Bacillati</taxon>
        <taxon>Bacillota</taxon>
        <taxon>Bacilli</taxon>
        <taxon>Bacillales</taxon>
        <taxon>Alicyclobacillaceae</taxon>
        <taxon>Alicyclobacillus</taxon>
    </lineage>
</organism>
<reference evidence="6" key="1">
    <citation type="journal article" date="2014" name="Int. J. Syst. Evol. Microbiol.">
        <title>Complete genome sequence of Corynebacterium casei LMG S-19264T (=DSM 44701T), isolated from a smear-ripened cheese.</title>
        <authorList>
            <consortium name="US DOE Joint Genome Institute (JGI-PGF)"/>
            <person name="Walter F."/>
            <person name="Albersmeier A."/>
            <person name="Kalinowski J."/>
            <person name="Ruckert C."/>
        </authorList>
    </citation>
    <scope>NUCLEOTIDE SEQUENCE</scope>
    <source>
        <strain evidence="6">JCM 18487</strain>
    </source>
</reference>
<gene>
    <name evidence="6" type="ORF">GCM10010885_11690</name>
</gene>
<keyword evidence="7" id="KW-1185">Reference proteome</keyword>
<evidence type="ECO:0000313" key="7">
    <source>
        <dbReference type="Proteomes" id="UP000637695"/>
    </source>
</evidence>
<dbReference type="GO" id="GO:0043190">
    <property type="term" value="C:ATP-binding cassette (ABC) transporter complex"/>
    <property type="evidence" value="ECO:0007669"/>
    <property type="project" value="InterPro"/>
</dbReference>
<proteinExistence type="inferred from homology"/>
<comment type="caution">
    <text evidence="6">The sequence shown here is derived from an EMBL/GenBank/DDBJ whole genome shotgun (WGS) entry which is preliminary data.</text>
</comment>
<protein>
    <recommendedName>
        <fullName evidence="4">Phosphate-binding protein</fullName>
    </recommendedName>
</protein>
<dbReference type="SUPFAM" id="SSF53850">
    <property type="entry name" value="Periplasmic binding protein-like II"/>
    <property type="match status" value="1"/>
</dbReference>
<evidence type="ECO:0000313" key="6">
    <source>
        <dbReference type="EMBL" id="GGJ04083.1"/>
    </source>
</evidence>
<dbReference type="Pfam" id="PF12849">
    <property type="entry name" value="PBP_like_2"/>
    <property type="match status" value="1"/>
</dbReference>
<evidence type="ECO:0000259" key="5">
    <source>
        <dbReference type="Pfam" id="PF12849"/>
    </source>
</evidence>
<dbReference type="InterPro" id="IPR050962">
    <property type="entry name" value="Phosphate-bind_PstS"/>
</dbReference>
<dbReference type="GO" id="GO:0035435">
    <property type="term" value="P:phosphate ion transmembrane transport"/>
    <property type="evidence" value="ECO:0007669"/>
    <property type="project" value="InterPro"/>
</dbReference>
<dbReference type="PIRSF" id="PIRSF002756">
    <property type="entry name" value="PstS"/>
    <property type="match status" value="1"/>
</dbReference>
<dbReference type="GO" id="GO:0042301">
    <property type="term" value="F:phosphate ion binding"/>
    <property type="evidence" value="ECO:0007669"/>
    <property type="project" value="InterPro"/>
</dbReference>
<sequence length="355" mass="37777">MLRKSTRMAVSGLTLAALVAATGGVVGAKTLAHARKADTVKTLTGAGSTFDYPFFSRAFYVYQQKTGVQVNYQSIGSGAGIEQFSAGTVDFGATDVPMNSDEVKKAQAHGGPVIQIPITLGGVAMAYNLPSVKQQLKFTPKALADIYLGKVKKWNDPEITSVNKGVKLPNLPIVVVHRSDGSGTSYIFTDYLSSVSSEWAKKVGKGKSVNWPVGIGAKGNEAVATSVRNTQGAIGYVELAYAMQTKMTYGLIQNKAGVFVAPTPKSIAAAAATKPNVSATNFSIVNAPGKDSYPISGFSWVLLYRHYPDAAKEQALVKLFQWMETDGQNEASAVNYVPLPQNIRDSALAKLDTMH</sequence>
<dbReference type="Gene3D" id="3.40.190.10">
    <property type="entry name" value="Periplasmic binding protein-like II"/>
    <property type="match status" value="2"/>
</dbReference>
<dbReference type="PANTHER" id="PTHR42996">
    <property type="entry name" value="PHOSPHATE-BINDING PROTEIN PSTS"/>
    <property type="match status" value="1"/>
</dbReference>
<reference evidence="6" key="2">
    <citation type="submission" date="2020-09" db="EMBL/GenBank/DDBJ databases">
        <authorList>
            <person name="Sun Q."/>
            <person name="Ohkuma M."/>
        </authorList>
    </citation>
    <scope>NUCLEOTIDE SEQUENCE</scope>
    <source>
        <strain evidence="6">JCM 18487</strain>
    </source>
</reference>
<accession>A0A917K7N2</accession>
<keyword evidence="2 4" id="KW-0813">Transport</keyword>
<evidence type="ECO:0000256" key="3">
    <source>
        <dbReference type="ARBA" id="ARBA00022592"/>
    </source>
</evidence>
<dbReference type="NCBIfam" id="TIGR00975">
    <property type="entry name" value="3a0107s03"/>
    <property type="match status" value="1"/>
</dbReference>
<comment type="similarity">
    <text evidence="1 4">Belongs to the PstS family.</text>
</comment>
<dbReference type="PANTHER" id="PTHR42996:SF1">
    <property type="entry name" value="PHOSPHATE-BINDING PROTEIN PSTS"/>
    <property type="match status" value="1"/>
</dbReference>
<evidence type="ECO:0000256" key="4">
    <source>
        <dbReference type="PIRNR" id="PIRNR002756"/>
    </source>
</evidence>
<evidence type="ECO:0000256" key="2">
    <source>
        <dbReference type="ARBA" id="ARBA00022448"/>
    </source>
</evidence>
<dbReference type="Proteomes" id="UP000637695">
    <property type="component" value="Unassembled WGS sequence"/>
</dbReference>
<dbReference type="AlphaFoldDB" id="A0A917K7N2"/>